<evidence type="ECO:0000259" key="1">
    <source>
        <dbReference type="Pfam" id="PF25934"/>
    </source>
</evidence>
<dbReference type="EMBL" id="JBHRWN010000002">
    <property type="protein sequence ID" value="MFC3477261.1"/>
    <property type="molecule type" value="Genomic_DNA"/>
</dbReference>
<organism evidence="2 3">
    <name type="scientific">Halobacterium litoreum</name>
    <dbReference type="NCBI Taxonomy" id="2039234"/>
    <lineage>
        <taxon>Archaea</taxon>
        <taxon>Methanobacteriati</taxon>
        <taxon>Methanobacteriota</taxon>
        <taxon>Stenosarchaea group</taxon>
        <taxon>Halobacteria</taxon>
        <taxon>Halobacteriales</taxon>
        <taxon>Halobacteriaceae</taxon>
        <taxon>Halobacterium</taxon>
    </lineage>
</organism>
<name>A0ABD5NDC7_9EURY</name>
<reference evidence="2 3" key="1">
    <citation type="journal article" date="2019" name="Int. J. Syst. Evol. Microbiol.">
        <title>The Global Catalogue of Microorganisms (GCM) 10K type strain sequencing project: providing services to taxonomists for standard genome sequencing and annotation.</title>
        <authorList>
            <consortium name="The Broad Institute Genomics Platform"/>
            <consortium name="The Broad Institute Genome Sequencing Center for Infectious Disease"/>
            <person name="Wu L."/>
            <person name="Ma J."/>
        </authorList>
    </citation>
    <scope>NUCLEOTIDE SEQUENCE [LARGE SCALE GENOMIC DNA]</scope>
    <source>
        <strain evidence="2 3">CGMCC 1.12562</strain>
    </source>
</reference>
<evidence type="ECO:0000313" key="2">
    <source>
        <dbReference type="EMBL" id="MFC3477261.1"/>
    </source>
</evidence>
<dbReference type="InterPro" id="IPR058285">
    <property type="entry name" value="DUF7979"/>
</dbReference>
<dbReference type="Pfam" id="PF25934">
    <property type="entry name" value="DUF7979"/>
    <property type="match status" value="1"/>
</dbReference>
<sequence length="70" mass="7587">MHPTIEATETVTVTADNAVRHFDELDDDAQNALHDAVHGDEGAIPEAAADAFTDGEVVRFTGYYRVDIAQ</sequence>
<keyword evidence="3" id="KW-1185">Reference proteome</keyword>
<dbReference type="GeneID" id="69116814"/>
<dbReference type="AlphaFoldDB" id="A0ABD5NDC7"/>
<dbReference type="Proteomes" id="UP001595660">
    <property type="component" value="Unassembled WGS sequence"/>
</dbReference>
<evidence type="ECO:0000313" key="3">
    <source>
        <dbReference type="Proteomes" id="UP001595660"/>
    </source>
</evidence>
<protein>
    <recommendedName>
        <fullName evidence="1">DUF7979 domain-containing protein</fullName>
    </recommendedName>
</protein>
<proteinExistence type="predicted"/>
<accession>A0ABD5NDC7</accession>
<dbReference type="RefSeq" id="WP_232571607.1">
    <property type="nucleotide sequence ID" value="NZ_CP089466.1"/>
</dbReference>
<feature type="domain" description="DUF7979" evidence="1">
    <location>
        <begin position="3"/>
        <end position="66"/>
    </location>
</feature>
<comment type="caution">
    <text evidence="2">The sequence shown here is derived from an EMBL/GenBank/DDBJ whole genome shotgun (WGS) entry which is preliminary data.</text>
</comment>
<gene>
    <name evidence="2" type="ORF">ACFOKC_05935</name>
</gene>